<feature type="compositionally biased region" description="Acidic residues" evidence="1">
    <location>
        <begin position="356"/>
        <end position="366"/>
    </location>
</feature>
<dbReference type="AlphaFoldDB" id="A0A8S9TMU4"/>
<evidence type="ECO:0000313" key="3">
    <source>
        <dbReference type="Proteomes" id="UP000704712"/>
    </source>
</evidence>
<feature type="compositionally biased region" description="Basic and acidic residues" evidence="1">
    <location>
        <begin position="760"/>
        <end position="780"/>
    </location>
</feature>
<feature type="region of interest" description="Disordered" evidence="1">
    <location>
        <begin position="817"/>
        <end position="840"/>
    </location>
</feature>
<feature type="region of interest" description="Disordered" evidence="1">
    <location>
        <begin position="845"/>
        <end position="864"/>
    </location>
</feature>
<feature type="compositionally biased region" description="Basic and acidic residues" evidence="1">
    <location>
        <begin position="643"/>
        <end position="656"/>
    </location>
</feature>
<feature type="compositionally biased region" description="Basic and acidic residues" evidence="1">
    <location>
        <begin position="571"/>
        <end position="588"/>
    </location>
</feature>
<feature type="region of interest" description="Disordered" evidence="1">
    <location>
        <begin position="224"/>
        <end position="481"/>
    </location>
</feature>
<name>A0A8S9TMU4_PHYIN</name>
<feature type="compositionally biased region" description="Basic residues" evidence="1">
    <location>
        <begin position="372"/>
        <end position="383"/>
    </location>
</feature>
<feature type="compositionally biased region" description="Acidic residues" evidence="1">
    <location>
        <begin position="388"/>
        <end position="398"/>
    </location>
</feature>
<feature type="compositionally biased region" description="Basic and acidic residues" evidence="1">
    <location>
        <begin position="598"/>
        <end position="607"/>
    </location>
</feature>
<evidence type="ECO:0000313" key="2">
    <source>
        <dbReference type="EMBL" id="KAF4130255.1"/>
    </source>
</evidence>
<gene>
    <name evidence="2" type="ORF">GN958_ATG20670</name>
</gene>
<feature type="compositionally biased region" description="Polar residues" evidence="1">
    <location>
        <begin position="472"/>
        <end position="481"/>
    </location>
</feature>
<feature type="compositionally biased region" description="Low complexity" evidence="1">
    <location>
        <begin position="657"/>
        <end position="678"/>
    </location>
</feature>
<feature type="compositionally biased region" description="Basic residues" evidence="1">
    <location>
        <begin position="619"/>
        <end position="628"/>
    </location>
</feature>
<dbReference type="Gene3D" id="2.30.30.140">
    <property type="match status" value="2"/>
</dbReference>
<comment type="caution">
    <text evidence="2">The sequence shown here is derived from an EMBL/GenBank/DDBJ whole genome shotgun (WGS) entry which is preliminary data.</text>
</comment>
<dbReference type="EMBL" id="JAACNO010002868">
    <property type="protein sequence ID" value="KAF4130255.1"/>
    <property type="molecule type" value="Genomic_DNA"/>
</dbReference>
<dbReference type="SUPFAM" id="SSF63748">
    <property type="entry name" value="Tudor/PWWP/MBT"/>
    <property type="match status" value="1"/>
</dbReference>
<protein>
    <recommendedName>
        <fullName evidence="4">PWWP domain-containing protein</fullName>
    </recommendedName>
</protein>
<dbReference type="CDD" id="cd20104">
    <property type="entry name" value="MBT_PHF20L1-like"/>
    <property type="match status" value="1"/>
</dbReference>
<dbReference type="Proteomes" id="UP000704712">
    <property type="component" value="Unassembled WGS sequence"/>
</dbReference>
<feature type="compositionally biased region" description="Polar residues" evidence="1">
    <location>
        <begin position="853"/>
        <end position="864"/>
    </location>
</feature>
<feature type="compositionally biased region" description="Acidic residues" evidence="1">
    <location>
        <begin position="225"/>
        <end position="234"/>
    </location>
</feature>
<evidence type="ECO:0000256" key="1">
    <source>
        <dbReference type="SAM" id="MobiDB-lite"/>
    </source>
</evidence>
<evidence type="ECO:0008006" key="4">
    <source>
        <dbReference type="Google" id="ProtNLM"/>
    </source>
</evidence>
<accession>A0A8S9TMU4</accession>
<proteinExistence type="predicted"/>
<reference evidence="2" key="1">
    <citation type="submission" date="2020-03" db="EMBL/GenBank/DDBJ databases">
        <title>Hybrid Assembly of Korean Phytophthora infestans isolates.</title>
        <authorList>
            <person name="Prokchorchik M."/>
            <person name="Lee Y."/>
            <person name="Seo J."/>
            <person name="Cho J.-H."/>
            <person name="Park Y.-E."/>
            <person name="Jang D.-C."/>
            <person name="Im J.-S."/>
            <person name="Choi J.-G."/>
            <person name="Park H.-J."/>
            <person name="Lee G.-B."/>
            <person name="Lee Y.-G."/>
            <person name="Hong S.-Y."/>
            <person name="Cho K."/>
            <person name="Sohn K.H."/>
        </authorList>
    </citation>
    <scope>NUCLEOTIDE SEQUENCE</scope>
    <source>
        <strain evidence="2">KR_2_A2</strain>
    </source>
</reference>
<feature type="region of interest" description="Disordered" evidence="1">
    <location>
        <begin position="518"/>
        <end position="689"/>
    </location>
</feature>
<feature type="region of interest" description="Disordered" evidence="1">
    <location>
        <begin position="704"/>
        <end position="805"/>
    </location>
</feature>
<organism evidence="2 3">
    <name type="scientific">Phytophthora infestans</name>
    <name type="common">Potato late blight agent</name>
    <name type="synonym">Botrytis infestans</name>
    <dbReference type="NCBI Taxonomy" id="4787"/>
    <lineage>
        <taxon>Eukaryota</taxon>
        <taxon>Sar</taxon>
        <taxon>Stramenopiles</taxon>
        <taxon>Oomycota</taxon>
        <taxon>Peronosporomycetes</taxon>
        <taxon>Peronosporales</taxon>
        <taxon>Peronosporaceae</taxon>
        <taxon>Phytophthora</taxon>
    </lineage>
</organism>
<dbReference type="CDD" id="cd05162">
    <property type="entry name" value="PWWP"/>
    <property type="match status" value="1"/>
</dbReference>
<sequence>MGITMKTQSVSPRRSVVLTKGDWLDVMDQDGVWNVARVLSVPSSEEVEVMYDGWPEEYDEVVRVDSDRVAPYHTFTWAVKCWVKYLNWPLWPSVITIRTPGTIAGIKNLTLENRLYVDFLEDATFANRDRCWQKRRQVQLFDGNFDKNRKETNGAQFELALGSVLQSDATAKMPTFAKGTLPLQYENTTTESVEKMRKLMGSRLWYRNFNNNRERHLKTHKYETMGDEEDEYSSDEAAPVPNLKVRRPITSPPRDDQDLKKKKRPLPAKKQSVAVKIEQEPLAKVGLGSSDDQASGGERSAALTKKRRLRSEGRSAVSPVTRKEMTPTKGKRSSSPEDTNLASSMPRHVTVLMDEIIVDDDEDSGDDDVHRGRVARKPARSPRKQYAESEENDAFLEDEPSRKRKMKTKAPPSGRQRVRQRQTEKVIPHNRKTSSGEPTEPAIGRRKDSSLSLSEDNDENMHSDGFDPGSISEATSPLANSQDSLVSALLAAKSKAVERLKINSDDKATVGDAKVTPHFVKKKGKGQTKMAARRSVPPLQDVSLTASPKRRTLTRSPRSLSDEVDWEDEEKGALRDAAKEVERPDKALKKSVASSQSKHAEDSKQDTDSEAVAAPPKSSKSKPLKHSKPPLSLIEQRIAAAQKELRNLDREKKEAAKATAPKRSSSSSSCSRDGSQPSASRAKKAHSYQPKSLAFSFLRVDDKVSGSSVVPGGQEDRSPMLEFSSSQQGHSFLSVDQRADSSDRPNSSTVGALFDEDTALDFHSDSKETTEEKAEAKSLPEVENAARATEGNGDEKKEDEDEEMSGRVCMMQAGLEGRLDDDEEQSAQPKTMKKTVISVPRKFDEAAPDPTESVPTPSTAVFSSSKGFSMDKWFKRMFTVSDRS</sequence>